<name>A0A7K5C1Z6_MOTAL</name>
<dbReference type="PANTHER" id="PTHR21356:SF1">
    <property type="entry name" value="ARMADILLO REPEAT-CONTAINING PROTEIN 2"/>
    <property type="match status" value="1"/>
</dbReference>
<evidence type="ECO:0000313" key="2">
    <source>
        <dbReference type="EMBL" id="NWS02267.1"/>
    </source>
</evidence>
<feature type="non-terminal residue" evidence="2">
    <location>
        <position position="140"/>
    </location>
</feature>
<evidence type="ECO:0000256" key="1">
    <source>
        <dbReference type="SAM" id="MobiDB-lite"/>
    </source>
</evidence>
<proteinExistence type="predicted"/>
<dbReference type="PANTHER" id="PTHR21356">
    <property type="entry name" value="ARMADILLO REPEAT CONTAINING 2"/>
    <property type="match status" value="1"/>
</dbReference>
<keyword evidence="3" id="KW-1185">Reference proteome</keyword>
<feature type="non-terminal residue" evidence="2">
    <location>
        <position position="1"/>
    </location>
</feature>
<dbReference type="GO" id="GO:0007288">
    <property type="term" value="P:sperm axoneme assembly"/>
    <property type="evidence" value="ECO:0007669"/>
    <property type="project" value="TreeGrafter"/>
</dbReference>
<gene>
    <name evidence="2" type="primary">Armc2_0</name>
    <name evidence="2" type="ORF">MOTALB_R09391</name>
</gene>
<dbReference type="InterPro" id="IPR038905">
    <property type="entry name" value="ARMC2"/>
</dbReference>
<protein>
    <submittedName>
        <fullName evidence="2">ARMC2 protein</fullName>
    </submittedName>
</protein>
<feature type="region of interest" description="Disordered" evidence="1">
    <location>
        <begin position="57"/>
        <end position="127"/>
    </location>
</feature>
<evidence type="ECO:0000313" key="3">
    <source>
        <dbReference type="Proteomes" id="UP000532252"/>
    </source>
</evidence>
<comment type="caution">
    <text evidence="2">The sequence shown here is derived from an EMBL/GenBank/DDBJ whole genome shotgun (WGS) entry which is preliminary data.</text>
</comment>
<sequence>MQASKTENRRKAEPFYWLSAAKPKTSSEIVNEARDALQTVKTPRPFTPTDEQRKFFGSQASRCPQNRRPVHFSLDTSSSDSLESRPNSGVRLSPLTHKPVVIISDKKDEASSVLHPTPPPDAAEVRTVSSACRGLFRATS</sequence>
<dbReference type="AlphaFoldDB" id="A0A7K5C1Z6"/>
<dbReference type="EMBL" id="VXBE01006077">
    <property type="protein sequence ID" value="NWS02267.1"/>
    <property type="molecule type" value="Genomic_DNA"/>
</dbReference>
<accession>A0A7K5C1Z6</accession>
<dbReference type="Proteomes" id="UP000532252">
    <property type="component" value="Unassembled WGS sequence"/>
</dbReference>
<organism evidence="2 3">
    <name type="scientific">Motacilla alba</name>
    <name type="common">White wagtail</name>
    <name type="synonym">Pied wagtail</name>
    <dbReference type="NCBI Taxonomy" id="45807"/>
    <lineage>
        <taxon>Eukaryota</taxon>
        <taxon>Metazoa</taxon>
        <taxon>Chordata</taxon>
        <taxon>Craniata</taxon>
        <taxon>Vertebrata</taxon>
        <taxon>Euteleostomi</taxon>
        <taxon>Archelosauria</taxon>
        <taxon>Archosauria</taxon>
        <taxon>Dinosauria</taxon>
        <taxon>Saurischia</taxon>
        <taxon>Theropoda</taxon>
        <taxon>Coelurosauria</taxon>
        <taxon>Aves</taxon>
        <taxon>Neognathae</taxon>
        <taxon>Neoaves</taxon>
        <taxon>Telluraves</taxon>
        <taxon>Australaves</taxon>
        <taxon>Passeriformes</taxon>
        <taxon>Passeroidea</taxon>
        <taxon>Motacillidae</taxon>
        <taxon>Motacilla</taxon>
    </lineage>
</organism>
<reference evidence="2 3" key="1">
    <citation type="submission" date="2019-09" db="EMBL/GenBank/DDBJ databases">
        <title>Bird 10,000 Genomes (B10K) Project - Family phase.</title>
        <authorList>
            <person name="Zhang G."/>
        </authorList>
    </citation>
    <scope>NUCLEOTIDE SEQUENCE [LARGE SCALE GENOMIC DNA]</scope>
    <source>
        <strain evidence="2">B10K-DU-001-75</strain>
        <tissue evidence="2">Muscle</tissue>
    </source>
</reference>